<dbReference type="InterPro" id="IPR022689">
    <property type="entry name" value="Iron_dep_repressor"/>
</dbReference>
<comment type="similarity">
    <text evidence="1">Belongs to the DtxR/MntR family.</text>
</comment>
<dbReference type="SMART" id="SM00529">
    <property type="entry name" value="HTH_DTXR"/>
    <property type="match status" value="1"/>
</dbReference>
<dbReference type="Pfam" id="PF01325">
    <property type="entry name" value="Fe_dep_repress"/>
    <property type="match status" value="1"/>
</dbReference>
<dbReference type="InterPro" id="IPR001367">
    <property type="entry name" value="Fe_dep_repressor"/>
</dbReference>
<evidence type="ECO:0000256" key="4">
    <source>
        <dbReference type="ARBA" id="ARBA00023163"/>
    </source>
</evidence>
<evidence type="ECO:0000256" key="1">
    <source>
        <dbReference type="ARBA" id="ARBA00007871"/>
    </source>
</evidence>
<name>A0A7G9Z982_9EURY</name>
<dbReference type="Gene3D" id="1.10.60.10">
    <property type="entry name" value="Iron dependent repressor, metal binding and dimerisation domain"/>
    <property type="match status" value="1"/>
</dbReference>
<dbReference type="GO" id="GO:0046914">
    <property type="term" value="F:transition metal ion binding"/>
    <property type="evidence" value="ECO:0007669"/>
    <property type="project" value="InterPro"/>
</dbReference>
<accession>A0A7G9Z982</accession>
<reference evidence="6" key="1">
    <citation type="submission" date="2020-06" db="EMBL/GenBank/DDBJ databases">
        <title>Unique genomic features of the anaerobic methanotrophic archaea.</title>
        <authorList>
            <person name="Chadwick G.L."/>
            <person name="Skennerton C.T."/>
            <person name="Laso-Perez R."/>
            <person name="Leu A.O."/>
            <person name="Speth D.R."/>
            <person name="Yu H."/>
            <person name="Morgan-Lang C."/>
            <person name="Hatzenpichler R."/>
            <person name="Goudeau D."/>
            <person name="Malmstrom R."/>
            <person name="Brazelton W.J."/>
            <person name="Woyke T."/>
            <person name="Hallam S.J."/>
            <person name="Tyson G.W."/>
            <person name="Wegener G."/>
            <person name="Boetius A."/>
            <person name="Orphan V."/>
        </authorList>
    </citation>
    <scope>NUCLEOTIDE SEQUENCE</scope>
</reference>
<dbReference type="InterPro" id="IPR022687">
    <property type="entry name" value="HTH_DTXR"/>
</dbReference>
<organism evidence="6">
    <name type="scientific">Candidatus Methanophaga sp. ANME-1 ERB7</name>
    <dbReference type="NCBI Taxonomy" id="2759913"/>
    <lineage>
        <taxon>Archaea</taxon>
        <taxon>Methanobacteriati</taxon>
        <taxon>Methanobacteriota</taxon>
        <taxon>Stenosarchaea group</taxon>
        <taxon>Methanomicrobia</taxon>
        <taxon>Candidatus Methanophagales</taxon>
        <taxon>Candidatus Methanophagaceae</taxon>
        <taxon>Candidatus Methanophaga</taxon>
    </lineage>
</organism>
<dbReference type="InterPro" id="IPR036421">
    <property type="entry name" value="Fe_dep_repressor_sf"/>
</dbReference>
<keyword evidence="3" id="KW-0238">DNA-binding</keyword>
<evidence type="ECO:0000256" key="3">
    <source>
        <dbReference type="ARBA" id="ARBA00023125"/>
    </source>
</evidence>
<dbReference type="Gene3D" id="1.10.10.10">
    <property type="entry name" value="Winged helix-like DNA-binding domain superfamily/Winged helix DNA-binding domain"/>
    <property type="match status" value="1"/>
</dbReference>
<dbReference type="Pfam" id="PF02742">
    <property type="entry name" value="Fe_dep_repr_C"/>
    <property type="match status" value="1"/>
</dbReference>
<dbReference type="PANTHER" id="PTHR33238">
    <property type="entry name" value="IRON (METAL) DEPENDENT REPRESSOR, DTXR FAMILY"/>
    <property type="match status" value="1"/>
</dbReference>
<evidence type="ECO:0000259" key="5">
    <source>
        <dbReference type="PROSITE" id="PS50944"/>
    </source>
</evidence>
<dbReference type="InterPro" id="IPR036390">
    <property type="entry name" value="WH_DNA-bd_sf"/>
</dbReference>
<evidence type="ECO:0000256" key="2">
    <source>
        <dbReference type="ARBA" id="ARBA00023015"/>
    </source>
</evidence>
<dbReference type="AlphaFoldDB" id="A0A7G9Z982"/>
<proteinExistence type="inferred from homology"/>
<feature type="domain" description="HTH dtxR-type" evidence="5">
    <location>
        <begin position="35"/>
        <end position="96"/>
    </location>
</feature>
<dbReference type="SUPFAM" id="SSF47979">
    <property type="entry name" value="Iron-dependent repressor protein, dimerization domain"/>
    <property type="match status" value="1"/>
</dbReference>
<dbReference type="EMBL" id="MT631670">
    <property type="protein sequence ID" value="QNO56816.1"/>
    <property type="molecule type" value="Genomic_DNA"/>
</dbReference>
<sequence length="194" mass="22324">MVIQNNFLIAARSQYWSRQKCLITGCPNNIRHTMLSRKAEDYLEAILNITEEKGYTRVKDIALALDIQPSSVVEMLKKLNDMGYVVYRKYDGVTLTQKGREIGSLVKDRHDTLKALLEILQVPEKIANKDACIMEHELETKTVEQLKNFVRFVKSAPDYPQWLQHFRTFCETGVHPCEADKRKGIGSPDKPELI</sequence>
<dbReference type="FunFam" id="1.10.10.10:FF:000189">
    <property type="entry name" value="HTH-type transcriptional regulator MntR"/>
    <property type="match status" value="1"/>
</dbReference>
<dbReference type="InterPro" id="IPR050536">
    <property type="entry name" value="DtxR_MntR_Metal-Reg"/>
</dbReference>
<keyword evidence="2" id="KW-0805">Transcription regulation</keyword>
<dbReference type="GO" id="GO:0003677">
    <property type="term" value="F:DNA binding"/>
    <property type="evidence" value="ECO:0007669"/>
    <property type="project" value="UniProtKB-KW"/>
</dbReference>
<dbReference type="PROSITE" id="PS50944">
    <property type="entry name" value="HTH_DTXR"/>
    <property type="match status" value="1"/>
</dbReference>
<evidence type="ECO:0000313" key="6">
    <source>
        <dbReference type="EMBL" id="QNO56816.1"/>
    </source>
</evidence>
<dbReference type="GO" id="GO:0003700">
    <property type="term" value="F:DNA-binding transcription factor activity"/>
    <property type="evidence" value="ECO:0007669"/>
    <property type="project" value="InterPro"/>
</dbReference>
<dbReference type="SUPFAM" id="SSF46785">
    <property type="entry name" value="Winged helix' DNA-binding domain"/>
    <property type="match status" value="1"/>
</dbReference>
<protein>
    <submittedName>
        <fullName evidence="6">HTH-type transcriptional regulator MntR</fullName>
    </submittedName>
</protein>
<dbReference type="GO" id="GO:0046983">
    <property type="term" value="F:protein dimerization activity"/>
    <property type="evidence" value="ECO:0007669"/>
    <property type="project" value="InterPro"/>
</dbReference>
<keyword evidence="4" id="KW-0804">Transcription</keyword>
<dbReference type="InterPro" id="IPR036388">
    <property type="entry name" value="WH-like_DNA-bd_sf"/>
</dbReference>
<dbReference type="PANTHER" id="PTHR33238:SF7">
    <property type="entry name" value="IRON-DEPENDENT TRANSCRIPTIONAL REGULATOR"/>
    <property type="match status" value="1"/>
</dbReference>
<gene>
    <name evidence="6" type="primary">mntR</name>
    <name evidence="6" type="ORF">IPLBMFHP_00002</name>
</gene>